<organism evidence="5 6">
    <name type="scientific">Nonomuraea turkmeniaca</name>
    <dbReference type="NCBI Taxonomy" id="103838"/>
    <lineage>
        <taxon>Bacteria</taxon>
        <taxon>Bacillati</taxon>
        <taxon>Actinomycetota</taxon>
        <taxon>Actinomycetes</taxon>
        <taxon>Streptosporangiales</taxon>
        <taxon>Streptosporangiaceae</taxon>
        <taxon>Nonomuraea</taxon>
    </lineage>
</organism>
<gene>
    <name evidence="5" type="ORF">ETD86_37460</name>
</gene>
<dbReference type="EMBL" id="VCKY01000171">
    <property type="protein sequence ID" value="TMR10945.1"/>
    <property type="molecule type" value="Genomic_DNA"/>
</dbReference>
<dbReference type="InterPro" id="IPR050546">
    <property type="entry name" value="Glycosyl_Hydrlase_16"/>
</dbReference>
<keyword evidence="3" id="KW-0812">Transmembrane</keyword>
<evidence type="ECO:0000313" key="6">
    <source>
        <dbReference type="Proteomes" id="UP000309128"/>
    </source>
</evidence>
<reference evidence="5 6" key="1">
    <citation type="submission" date="2019-05" db="EMBL/GenBank/DDBJ databases">
        <title>Draft genome sequence of Nonomuraea turkmeniaca DSM 43926.</title>
        <authorList>
            <person name="Saricaoglu S."/>
            <person name="Isik K."/>
        </authorList>
    </citation>
    <scope>NUCLEOTIDE SEQUENCE [LARGE SCALE GENOMIC DNA]</scope>
    <source>
        <strain evidence="5 6">DSM 43926</strain>
    </source>
</reference>
<keyword evidence="3" id="KW-0472">Membrane</keyword>
<feature type="domain" description="GH16" evidence="4">
    <location>
        <begin position="63"/>
        <end position="316"/>
    </location>
</feature>
<evidence type="ECO:0000256" key="1">
    <source>
        <dbReference type="ARBA" id="ARBA00006865"/>
    </source>
</evidence>
<accession>A0A5S4F472</accession>
<dbReference type="PROSITE" id="PS51762">
    <property type="entry name" value="GH16_2"/>
    <property type="match status" value="1"/>
</dbReference>
<keyword evidence="5" id="KW-0378">Hydrolase</keyword>
<comment type="caution">
    <text evidence="5">The sequence shown here is derived from an EMBL/GenBank/DDBJ whole genome shotgun (WGS) entry which is preliminary data.</text>
</comment>
<feature type="transmembrane region" description="Helical" evidence="3">
    <location>
        <begin position="41"/>
        <end position="62"/>
    </location>
</feature>
<evidence type="ECO:0000259" key="4">
    <source>
        <dbReference type="PROSITE" id="PS51762"/>
    </source>
</evidence>
<feature type="compositionally biased region" description="Basic and acidic residues" evidence="2">
    <location>
        <begin position="1"/>
        <end position="12"/>
    </location>
</feature>
<dbReference type="Pfam" id="PF00722">
    <property type="entry name" value="Glyco_hydro_16"/>
    <property type="match status" value="1"/>
</dbReference>
<name>A0A5S4F472_9ACTN</name>
<comment type="similarity">
    <text evidence="1">Belongs to the glycosyl hydrolase 16 family.</text>
</comment>
<dbReference type="OrthoDB" id="9809583at2"/>
<dbReference type="InterPro" id="IPR000757">
    <property type="entry name" value="Beta-glucanase-like"/>
</dbReference>
<dbReference type="PANTHER" id="PTHR10963">
    <property type="entry name" value="GLYCOSYL HYDROLASE-RELATED"/>
    <property type="match status" value="1"/>
</dbReference>
<feature type="region of interest" description="Disordered" evidence="2">
    <location>
        <begin position="1"/>
        <end position="35"/>
    </location>
</feature>
<dbReference type="GO" id="GO:0004553">
    <property type="term" value="F:hydrolase activity, hydrolyzing O-glycosyl compounds"/>
    <property type="evidence" value="ECO:0007669"/>
    <property type="project" value="InterPro"/>
</dbReference>
<dbReference type="CDD" id="cd08023">
    <property type="entry name" value="GH16_laminarinase_like"/>
    <property type="match status" value="1"/>
</dbReference>
<sequence length="319" mass="34782">MSDDRAWHRDPRPGASHRRAGAASGSPHTAGAVSGRRRTGWWVAGGLVLAFAVAVAATLYVVTGREPAPTPAKAPSGWRLVWADEFDGPAGPPDPAKWNLVDDHLGYNNELEYYTPRNAVVDGQGRLVITARSDDAGAHDCSPRVCAATSARLFTAGKFVQRYGRIEARIKLPTGQGMWPAFWARRSPQGSGRGEIDIMEHLGRERDTVHGNLHGEKGYDALNSYRLPNGGGFADDFHVFAADWYPDRISFLVDGQVYATEHKADAPPGGWDFDVPYYLLLNLAVGGDWPGPPDSTTRFPQQMIVDHVRVYAAATDPPR</sequence>
<dbReference type="SUPFAM" id="SSF49899">
    <property type="entry name" value="Concanavalin A-like lectins/glucanases"/>
    <property type="match status" value="1"/>
</dbReference>
<dbReference type="GO" id="GO:0005975">
    <property type="term" value="P:carbohydrate metabolic process"/>
    <property type="evidence" value="ECO:0007669"/>
    <property type="project" value="InterPro"/>
</dbReference>
<evidence type="ECO:0000256" key="2">
    <source>
        <dbReference type="SAM" id="MobiDB-lite"/>
    </source>
</evidence>
<dbReference type="Gene3D" id="2.60.120.200">
    <property type="match status" value="1"/>
</dbReference>
<dbReference type="PANTHER" id="PTHR10963:SF55">
    <property type="entry name" value="GLYCOSIDE HYDROLASE FAMILY 16 PROTEIN"/>
    <property type="match status" value="1"/>
</dbReference>
<dbReference type="InterPro" id="IPR013320">
    <property type="entry name" value="ConA-like_dom_sf"/>
</dbReference>
<keyword evidence="6" id="KW-1185">Reference proteome</keyword>
<evidence type="ECO:0000256" key="3">
    <source>
        <dbReference type="SAM" id="Phobius"/>
    </source>
</evidence>
<dbReference type="Proteomes" id="UP000309128">
    <property type="component" value="Unassembled WGS sequence"/>
</dbReference>
<keyword evidence="3" id="KW-1133">Transmembrane helix</keyword>
<proteinExistence type="inferred from homology"/>
<protein>
    <submittedName>
        <fullName evidence="5">Glycoside hydrolase family 16 protein</fullName>
    </submittedName>
</protein>
<dbReference type="AlphaFoldDB" id="A0A5S4F472"/>
<evidence type="ECO:0000313" key="5">
    <source>
        <dbReference type="EMBL" id="TMR10945.1"/>
    </source>
</evidence>